<keyword evidence="3" id="KW-1185">Reference proteome</keyword>
<accession>A0ABR6M793</accession>
<name>A0ABR6M793_MICEC</name>
<evidence type="ECO:0000256" key="1">
    <source>
        <dbReference type="SAM" id="MobiDB-lite"/>
    </source>
</evidence>
<dbReference type="Proteomes" id="UP000618986">
    <property type="component" value="Unassembled WGS sequence"/>
</dbReference>
<reference evidence="2 3" key="1">
    <citation type="submission" date="2020-08" db="EMBL/GenBank/DDBJ databases">
        <title>Sequencing the genomes of 1000 actinobacteria strains.</title>
        <authorList>
            <person name="Klenk H.-P."/>
        </authorList>
    </citation>
    <scope>NUCLEOTIDE SEQUENCE [LARGE SCALE GENOMIC DNA]</scope>
    <source>
        <strain evidence="2 3">DSM 43036</strain>
    </source>
</reference>
<gene>
    <name evidence="2" type="ORF">FHU28_000335</name>
</gene>
<proteinExistence type="predicted"/>
<dbReference type="GeneID" id="300296958"/>
<comment type="caution">
    <text evidence="2">The sequence shown here is derived from an EMBL/GenBank/DDBJ whole genome shotgun (WGS) entry which is preliminary data.</text>
</comment>
<dbReference type="RefSeq" id="WP_260412826.1">
    <property type="nucleotide sequence ID" value="NZ_JACHJC010000001.1"/>
</dbReference>
<sequence length="116" mass="12286">MTSHDINPRTPASGGEVWTEERIRALGAITDLPTAGRVFGLGRALSYDLARTGDFPVPVLRVGARYKVPVAGILTALGLSPTSGDLTLGGMRSVDHQDEISSIDPPYTGGDRKKEP</sequence>
<dbReference type="EMBL" id="JACHJC010000001">
    <property type="protein sequence ID" value="MBB5110496.1"/>
    <property type="molecule type" value="Genomic_DNA"/>
</dbReference>
<organism evidence="2 3">
    <name type="scientific">Micromonospora echinospora</name>
    <name type="common">Micromonospora purpurea</name>
    <dbReference type="NCBI Taxonomy" id="1877"/>
    <lineage>
        <taxon>Bacteria</taxon>
        <taxon>Bacillati</taxon>
        <taxon>Actinomycetota</taxon>
        <taxon>Actinomycetes</taxon>
        <taxon>Micromonosporales</taxon>
        <taxon>Micromonosporaceae</taxon>
        <taxon>Micromonospora</taxon>
    </lineage>
</organism>
<protein>
    <recommendedName>
        <fullName evidence="4">DNA-binding protein</fullName>
    </recommendedName>
</protein>
<evidence type="ECO:0000313" key="2">
    <source>
        <dbReference type="EMBL" id="MBB5110496.1"/>
    </source>
</evidence>
<evidence type="ECO:0000313" key="3">
    <source>
        <dbReference type="Proteomes" id="UP000618986"/>
    </source>
</evidence>
<evidence type="ECO:0008006" key="4">
    <source>
        <dbReference type="Google" id="ProtNLM"/>
    </source>
</evidence>
<feature type="region of interest" description="Disordered" evidence="1">
    <location>
        <begin position="84"/>
        <end position="116"/>
    </location>
</feature>